<evidence type="ECO:0000256" key="1">
    <source>
        <dbReference type="SAM" id="SignalP"/>
    </source>
</evidence>
<evidence type="ECO:0000313" key="2">
    <source>
        <dbReference type="EMBL" id="MCQ4163110.1"/>
    </source>
</evidence>
<protein>
    <submittedName>
        <fullName evidence="2">Uncharacterized protein</fullName>
    </submittedName>
</protein>
<feature type="chain" id="PRO_5046198096" evidence="1">
    <location>
        <begin position="21"/>
        <end position="160"/>
    </location>
</feature>
<dbReference type="RefSeq" id="WP_255910096.1">
    <property type="nucleotide sequence ID" value="NZ_JANFQO010000001.1"/>
</dbReference>
<sequence length="160" mass="17568">MKFCALVPILLLAFSPRLPATSFVDRDVKLVLEEAASVFEGRVVGIKAECGKGGCFSEVTVHVNKIYKGRIEGERASFCSSAPLSIGFKYVFFADAVDAQAEKSRCDRIVERDAIFSRFGASVYRYMSPGSFNTTKIDGVEYLTAWVLVKEFDSILPAGT</sequence>
<name>A0ABT1QNP0_9GAMM</name>
<dbReference type="SUPFAM" id="SSF50242">
    <property type="entry name" value="TIMP-like"/>
    <property type="match status" value="1"/>
</dbReference>
<proteinExistence type="predicted"/>
<dbReference type="InterPro" id="IPR008993">
    <property type="entry name" value="TIMP-like_OB-fold"/>
</dbReference>
<dbReference type="Proteomes" id="UP001165498">
    <property type="component" value="Unassembled WGS sequence"/>
</dbReference>
<reference evidence="2" key="1">
    <citation type="submission" date="2022-07" db="EMBL/GenBank/DDBJ databases">
        <title>Tahibacter sp., a new gammaproteobacterium isolated from the silt sample collected at pig farm.</title>
        <authorList>
            <person name="Chen H."/>
        </authorList>
    </citation>
    <scope>NUCLEOTIDE SEQUENCE</scope>
    <source>
        <strain evidence="2">P2K</strain>
    </source>
</reference>
<gene>
    <name evidence="2" type="ORF">NM961_00090</name>
</gene>
<dbReference type="EMBL" id="JANFQO010000001">
    <property type="protein sequence ID" value="MCQ4163110.1"/>
    <property type="molecule type" value="Genomic_DNA"/>
</dbReference>
<organism evidence="2 3">
    <name type="scientific">Tahibacter harae</name>
    <dbReference type="NCBI Taxonomy" id="2963937"/>
    <lineage>
        <taxon>Bacteria</taxon>
        <taxon>Pseudomonadati</taxon>
        <taxon>Pseudomonadota</taxon>
        <taxon>Gammaproteobacteria</taxon>
        <taxon>Lysobacterales</taxon>
        <taxon>Rhodanobacteraceae</taxon>
        <taxon>Tahibacter</taxon>
    </lineage>
</organism>
<evidence type="ECO:0000313" key="3">
    <source>
        <dbReference type="Proteomes" id="UP001165498"/>
    </source>
</evidence>
<keyword evidence="3" id="KW-1185">Reference proteome</keyword>
<accession>A0ABT1QNP0</accession>
<feature type="signal peptide" evidence="1">
    <location>
        <begin position="1"/>
        <end position="20"/>
    </location>
</feature>
<comment type="caution">
    <text evidence="2">The sequence shown here is derived from an EMBL/GenBank/DDBJ whole genome shotgun (WGS) entry which is preliminary data.</text>
</comment>
<keyword evidence="1" id="KW-0732">Signal</keyword>